<comment type="similarity">
    <text evidence="1">Belongs to the AAA ATPase family.</text>
</comment>
<dbReference type="GO" id="GO:0016887">
    <property type="term" value="F:ATP hydrolysis activity"/>
    <property type="evidence" value="ECO:0007669"/>
    <property type="project" value="InterPro"/>
</dbReference>
<dbReference type="SMART" id="SM00382">
    <property type="entry name" value="AAA"/>
    <property type="match status" value="1"/>
</dbReference>
<keyword evidence="1" id="KW-0547">Nucleotide-binding</keyword>
<keyword evidence="4" id="KW-1185">Reference proteome</keyword>
<dbReference type="OrthoDB" id="9806903at2"/>
<evidence type="ECO:0000259" key="2">
    <source>
        <dbReference type="SMART" id="SM00382"/>
    </source>
</evidence>
<keyword evidence="1" id="KW-0067">ATP-binding</keyword>
<proteinExistence type="inferred from homology"/>
<dbReference type="PANTHER" id="PTHR23077:SF198">
    <property type="entry name" value="ATP-DEPENDENT ZINC METALLOPROTEASE FTSH"/>
    <property type="match status" value="1"/>
</dbReference>
<name>A0A2V3VV94_9BACI</name>
<dbReference type="GO" id="GO:0005524">
    <property type="term" value="F:ATP binding"/>
    <property type="evidence" value="ECO:0007669"/>
    <property type="project" value="UniProtKB-KW"/>
</dbReference>
<dbReference type="RefSeq" id="WP_110396022.1">
    <property type="nucleotide sequence ID" value="NZ_JBHUHB010000001.1"/>
</dbReference>
<dbReference type="InterPro" id="IPR003593">
    <property type="entry name" value="AAA+_ATPase"/>
</dbReference>
<comment type="caution">
    <text evidence="3">The sequence shown here is derived from an EMBL/GenBank/DDBJ whole genome shotgun (WGS) entry which is preliminary data.</text>
</comment>
<evidence type="ECO:0000313" key="4">
    <source>
        <dbReference type="Proteomes" id="UP000247978"/>
    </source>
</evidence>
<feature type="domain" description="AAA+ ATPase" evidence="2">
    <location>
        <begin position="214"/>
        <end position="334"/>
    </location>
</feature>
<accession>A0A2V3VV94</accession>
<gene>
    <name evidence="3" type="ORF">DFR56_11060</name>
</gene>
<sequence>MKNKAIISFNKINRATIPHYYDYAIAIEKVIEALTKRTGNLYNIYSFEEDWEMIYSALEQMLQNKTDDIEVISPIFDHISSRKIHGSDSEGYSITPSESNNLLYFPTYDVAYANIQIYQSHADYPHDFIFAQDDESVVTFMKEMVEKTRSFMLDGITVLTDTEDGLERSQEEITNQIQRDDVLLEEIVKRDIFRSIDEFFSKSGTFFKTYNIPYKRGILLYGNPGNGKTTLVKSIAGSVKAPVIYWQITEFTSSYSIDEVFQTAKKMAPVILIIEDIDSMPHESRSVFLNALDGATSKDGIFLIGTTNYPERIDPALINRAGRFDRAYEIKQPDEKLRRNYLLKKQVSQFVAAEVVDEIATKTKNLSIAQLNELYMSMALQWHYDKQVDVDKIIEELKENHRKTMKQDWEMEDFDDRLGF</sequence>
<evidence type="ECO:0000313" key="3">
    <source>
        <dbReference type="EMBL" id="PXW85560.1"/>
    </source>
</evidence>
<dbReference type="PROSITE" id="PS00674">
    <property type="entry name" value="AAA"/>
    <property type="match status" value="1"/>
</dbReference>
<dbReference type="InterPro" id="IPR050168">
    <property type="entry name" value="AAA_ATPase_domain"/>
</dbReference>
<dbReference type="Gene3D" id="3.40.50.300">
    <property type="entry name" value="P-loop containing nucleotide triphosphate hydrolases"/>
    <property type="match status" value="1"/>
</dbReference>
<dbReference type="AlphaFoldDB" id="A0A2V3VV94"/>
<organism evidence="3 4">
    <name type="scientific">Pseudogracilibacillus auburnensis</name>
    <dbReference type="NCBI Taxonomy" id="1494959"/>
    <lineage>
        <taxon>Bacteria</taxon>
        <taxon>Bacillati</taxon>
        <taxon>Bacillota</taxon>
        <taxon>Bacilli</taxon>
        <taxon>Bacillales</taxon>
        <taxon>Bacillaceae</taxon>
        <taxon>Pseudogracilibacillus</taxon>
    </lineage>
</organism>
<protein>
    <submittedName>
        <fullName evidence="3">ATPase family protein associated with various cellular activities (AAA)</fullName>
    </submittedName>
</protein>
<evidence type="ECO:0000256" key="1">
    <source>
        <dbReference type="RuleBase" id="RU003651"/>
    </source>
</evidence>
<dbReference type="Proteomes" id="UP000247978">
    <property type="component" value="Unassembled WGS sequence"/>
</dbReference>
<dbReference type="Pfam" id="PF00004">
    <property type="entry name" value="AAA"/>
    <property type="match status" value="1"/>
</dbReference>
<dbReference type="InterPro" id="IPR027417">
    <property type="entry name" value="P-loop_NTPase"/>
</dbReference>
<dbReference type="CDD" id="cd19481">
    <property type="entry name" value="RecA-like_protease"/>
    <property type="match status" value="1"/>
</dbReference>
<dbReference type="InterPro" id="IPR003959">
    <property type="entry name" value="ATPase_AAA_core"/>
</dbReference>
<dbReference type="SUPFAM" id="SSF52540">
    <property type="entry name" value="P-loop containing nucleoside triphosphate hydrolases"/>
    <property type="match status" value="1"/>
</dbReference>
<dbReference type="PANTHER" id="PTHR23077">
    <property type="entry name" value="AAA-FAMILY ATPASE"/>
    <property type="match status" value="1"/>
</dbReference>
<reference evidence="3 4" key="1">
    <citation type="submission" date="2018-05" db="EMBL/GenBank/DDBJ databases">
        <title>Genomic Encyclopedia of Type Strains, Phase IV (KMG-IV): sequencing the most valuable type-strain genomes for metagenomic binning, comparative biology and taxonomic classification.</title>
        <authorList>
            <person name="Goeker M."/>
        </authorList>
    </citation>
    <scope>NUCLEOTIDE SEQUENCE [LARGE SCALE GENOMIC DNA]</scope>
    <source>
        <strain evidence="3 4">DSM 28556</strain>
    </source>
</reference>
<dbReference type="EMBL" id="QJJQ01000010">
    <property type="protein sequence ID" value="PXW85560.1"/>
    <property type="molecule type" value="Genomic_DNA"/>
</dbReference>
<dbReference type="InterPro" id="IPR003960">
    <property type="entry name" value="ATPase_AAA_CS"/>
</dbReference>